<dbReference type="InterPro" id="IPR023850">
    <property type="entry name" value="MftB"/>
</dbReference>
<dbReference type="STRING" id="485916.Dtox_4273"/>
<organism evidence="1 2">
    <name type="scientific">Desulfofarcimen acetoxidans (strain ATCC 49208 / DSM 771 / KCTC 5769 / VKM B-1644 / 5575)</name>
    <name type="common">Desulfotomaculum acetoxidans</name>
    <dbReference type="NCBI Taxonomy" id="485916"/>
    <lineage>
        <taxon>Bacteria</taxon>
        <taxon>Bacillati</taxon>
        <taxon>Bacillota</taxon>
        <taxon>Clostridia</taxon>
        <taxon>Eubacteriales</taxon>
        <taxon>Peptococcaceae</taxon>
        <taxon>Desulfofarcimen</taxon>
    </lineage>
</organism>
<dbReference type="AlphaFoldDB" id="C8VZJ5"/>
<name>C8VZJ5_DESAS</name>
<dbReference type="NCBIfam" id="TIGR03967">
    <property type="entry name" value="mycofact_MftB"/>
    <property type="match status" value="1"/>
</dbReference>
<dbReference type="OrthoDB" id="5397352at2"/>
<reference evidence="1 2" key="1">
    <citation type="journal article" date="2009" name="Stand. Genomic Sci.">
        <title>Complete genome sequence of Desulfotomaculum acetoxidans type strain (5575).</title>
        <authorList>
            <person name="Spring S."/>
            <person name="Lapidus A."/>
            <person name="Schroder M."/>
            <person name="Gleim D."/>
            <person name="Sims D."/>
            <person name="Meincke L."/>
            <person name="Glavina Del Rio T."/>
            <person name="Tice H."/>
            <person name="Copeland A."/>
            <person name="Cheng J.F."/>
            <person name="Lucas S."/>
            <person name="Chen F."/>
            <person name="Nolan M."/>
            <person name="Bruce D."/>
            <person name="Goodwin L."/>
            <person name="Pitluck S."/>
            <person name="Ivanova N."/>
            <person name="Mavromatis K."/>
            <person name="Mikhailova N."/>
            <person name="Pati A."/>
            <person name="Chen A."/>
            <person name="Palaniappan K."/>
            <person name="Land M."/>
            <person name="Hauser L."/>
            <person name="Chang Y.J."/>
            <person name="Jeffries C.D."/>
            <person name="Chain P."/>
            <person name="Saunders E."/>
            <person name="Brettin T."/>
            <person name="Detter J.C."/>
            <person name="Goker M."/>
            <person name="Bristow J."/>
            <person name="Eisen J.A."/>
            <person name="Markowitz V."/>
            <person name="Hugenholtz P."/>
            <person name="Kyrpides N.C."/>
            <person name="Klenk H.P."/>
            <person name="Han C."/>
        </authorList>
    </citation>
    <scope>NUCLEOTIDE SEQUENCE [LARGE SCALE GENOMIC DNA]</scope>
    <source>
        <strain evidence="2">ATCC 49208 / DSM 771 / VKM B-1644</strain>
    </source>
</reference>
<gene>
    <name evidence="1" type="ordered locus">Dtox_4273</name>
</gene>
<evidence type="ECO:0000313" key="2">
    <source>
        <dbReference type="Proteomes" id="UP000002217"/>
    </source>
</evidence>
<sequence length="84" mass="9620">MDKVCYCLAPGYNARKESFGLLFYNTKTTKLNFVKAKGLLEQEFIINKNGVFEFPGENSAKQNTETVLKTLVKRGFLLERRLPV</sequence>
<keyword evidence="2" id="KW-1185">Reference proteome</keyword>
<evidence type="ECO:0000313" key="1">
    <source>
        <dbReference type="EMBL" id="ACV64940.1"/>
    </source>
</evidence>
<dbReference type="RefSeq" id="WP_015759610.1">
    <property type="nucleotide sequence ID" value="NC_013216.1"/>
</dbReference>
<proteinExistence type="predicted"/>
<accession>C8VZJ5</accession>
<dbReference type="Proteomes" id="UP000002217">
    <property type="component" value="Chromosome"/>
</dbReference>
<dbReference type="HOGENOM" id="CLU_2522111_0_0_9"/>
<protein>
    <submittedName>
        <fullName evidence="1">Uncharacterized protein</fullName>
    </submittedName>
</protein>
<dbReference type="KEGG" id="dae:Dtox_4273"/>
<dbReference type="EMBL" id="CP001720">
    <property type="protein sequence ID" value="ACV64940.1"/>
    <property type="molecule type" value="Genomic_DNA"/>
</dbReference>